<keyword evidence="3" id="KW-1185">Reference proteome</keyword>
<feature type="compositionally biased region" description="Polar residues" evidence="1">
    <location>
        <begin position="166"/>
        <end position="195"/>
    </location>
</feature>
<organism evidence="2 3">
    <name type="scientific">Penicillium chrysogenum</name>
    <name type="common">Penicillium notatum</name>
    <dbReference type="NCBI Taxonomy" id="5076"/>
    <lineage>
        <taxon>Eukaryota</taxon>
        <taxon>Fungi</taxon>
        <taxon>Dikarya</taxon>
        <taxon>Ascomycota</taxon>
        <taxon>Pezizomycotina</taxon>
        <taxon>Eurotiomycetes</taxon>
        <taxon>Eurotiomycetidae</taxon>
        <taxon>Eurotiales</taxon>
        <taxon>Aspergillaceae</taxon>
        <taxon>Penicillium</taxon>
        <taxon>Penicillium chrysogenum species complex</taxon>
    </lineage>
</organism>
<sequence>MDIVASAQAAATLAGMFLEIVQVTKHVIETMRGARTALVEMFTRAERIRLNLELFRSLTNKLSDPMEKITALSFNESAYRKTANEVLELVRKVADSGRRHDLVMKVNWLFYRSNVVAIVKKLEERERDLGLVLTFIAAQSSVITESEVLSLRARVEEHTKVNDAFSNIHQGEETQTTPDNETTDNQQTISESNTDTRPRAGWPDLIATPSKTSPTLWLGVLIRESFTPAYLCKRDGLAHASYWGHWETVLESFDEGKKVFNETWPNAVRLHPTKKYHELSLWTPLHQAAYMRAPVSVITQLIEHGAFRTNIPFLSSRLTNYHIEFVPLT</sequence>
<evidence type="ECO:0008006" key="4">
    <source>
        <dbReference type="Google" id="ProtNLM"/>
    </source>
</evidence>
<evidence type="ECO:0000313" key="2">
    <source>
        <dbReference type="EMBL" id="KAJ5284308.1"/>
    </source>
</evidence>
<feature type="region of interest" description="Disordered" evidence="1">
    <location>
        <begin position="166"/>
        <end position="204"/>
    </location>
</feature>
<dbReference type="EMBL" id="JAPVEB010000001">
    <property type="protein sequence ID" value="KAJ5284308.1"/>
    <property type="molecule type" value="Genomic_DNA"/>
</dbReference>
<comment type="caution">
    <text evidence="2">The sequence shown here is derived from an EMBL/GenBank/DDBJ whole genome shotgun (WGS) entry which is preliminary data.</text>
</comment>
<name>A0ABQ8WZ09_PENCH</name>
<evidence type="ECO:0000313" key="3">
    <source>
        <dbReference type="Proteomes" id="UP001220256"/>
    </source>
</evidence>
<gene>
    <name evidence="2" type="ORF">N7505_002288</name>
</gene>
<evidence type="ECO:0000256" key="1">
    <source>
        <dbReference type="SAM" id="MobiDB-lite"/>
    </source>
</evidence>
<protein>
    <recommendedName>
        <fullName evidence="4">Fungal N-terminal domain-containing protein</fullName>
    </recommendedName>
</protein>
<accession>A0ABQ8WZ09</accession>
<proteinExistence type="predicted"/>
<dbReference type="Proteomes" id="UP001220256">
    <property type="component" value="Unassembled WGS sequence"/>
</dbReference>
<reference evidence="2 3" key="1">
    <citation type="journal article" date="2023" name="IMA Fungus">
        <title>Comparative genomic study of the Penicillium genus elucidates a diverse pangenome and 15 lateral gene transfer events.</title>
        <authorList>
            <person name="Petersen C."/>
            <person name="Sorensen T."/>
            <person name="Nielsen M.R."/>
            <person name="Sondergaard T.E."/>
            <person name="Sorensen J.L."/>
            <person name="Fitzpatrick D.A."/>
            <person name="Frisvad J.C."/>
            <person name="Nielsen K.L."/>
        </authorList>
    </citation>
    <scope>NUCLEOTIDE SEQUENCE [LARGE SCALE GENOMIC DNA]</scope>
    <source>
        <strain evidence="2 3">IBT 3361</strain>
    </source>
</reference>